<dbReference type="GO" id="GO:0102559">
    <property type="term" value="F:peptide chain release factor N(5)-glutamine methyltransferase activity"/>
    <property type="evidence" value="ECO:0007669"/>
    <property type="project" value="UniProtKB-EC"/>
</dbReference>
<gene>
    <name evidence="5 8" type="primary">prmC</name>
    <name evidence="8" type="ORF">H4F99_08095</name>
</gene>
<dbReference type="NCBIfam" id="TIGR00536">
    <property type="entry name" value="hemK_fam"/>
    <property type="match status" value="1"/>
</dbReference>
<keyword evidence="2 5" id="KW-0808">Transferase</keyword>
<reference evidence="8 9" key="1">
    <citation type="submission" date="2020-07" db="EMBL/GenBank/DDBJ databases">
        <authorList>
            <person name="Xu S."/>
            <person name="Li A."/>
        </authorList>
    </citation>
    <scope>NUCLEOTIDE SEQUENCE [LARGE SCALE GENOMIC DNA]</scope>
    <source>
        <strain evidence="8 9">SG-8</strain>
    </source>
</reference>
<comment type="function">
    <text evidence="5">Methylates the class 1 translation termination release factors RF1/PrfA and RF2/PrfB on the glutamine residue of the universally conserved GGQ motif.</text>
</comment>
<dbReference type="InterPro" id="IPR050320">
    <property type="entry name" value="N5-glutamine_MTase"/>
</dbReference>
<evidence type="ECO:0000256" key="3">
    <source>
        <dbReference type="ARBA" id="ARBA00022691"/>
    </source>
</evidence>
<feature type="binding site" evidence="5">
    <location>
        <position position="165"/>
    </location>
    <ligand>
        <name>S-adenosyl-L-methionine</name>
        <dbReference type="ChEBI" id="CHEBI:59789"/>
    </ligand>
</feature>
<dbReference type="EMBL" id="JACHTE010000005">
    <property type="protein sequence ID" value="MBB1088450.1"/>
    <property type="molecule type" value="Genomic_DNA"/>
</dbReference>
<organism evidence="8 9">
    <name type="scientific">Marilutibacter penaei</name>
    <dbReference type="NCBI Taxonomy" id="2759900"/>
    <lineage>
        <taxon>Bacteria</taxon>
        <taxon>Pseudomonadati</taxon>
        <taxon>Pseudomonadota</taxon>
        <taxon>Gammaproteobacteria</taxon>
        <taxon>Lysobacterales</taxon>
        <taxon>Lysobacteraceae</taxon>
        <taxon>Marilutibacter</taxon>
    </lineage>
</organism>
<evidence type="ECO:0000256" key="5">
    <source>
        <dbReference type="HAMAP-Rule" id="MF_02126"/>
    </source>
</evidence>
<dbReference type="Proteomes" id="UP000552587">
    <property type="component" value="Unassembled WGS sequence"/>
</dbReference>
<sequence>MTCINLLLREARRDTEPGDAEALLAHVLGQPVGWLYAHGDEALQGDDRVRFDTLLERRRRGVPVAYLTGRRGFWRFDVQVTPDTLIPRPETERLVELALERLPTDADVRVADLGTGSGVIALALATERPRARVEAVDASPAALAVAAANARELGVDGIAFHEGDWFEPLEGAFDLIASNPPYIASEDPHLAIGDLRAEPRGALASGIDGLDALRRIADGATAFLAPGGWLLVEHGWAQGASVRELFEAAGLVAVETATDLEGRDRVTLGRRPVPPGTPS</sequence>
<feature type="binding site" evidence="5">
    <location>
        <position position="179"/>
    </location>
    <ligand>
        <name>S-adenosyl-L-methionine</name>
        <dbReference type="ChEBI" id="CHEBI:59789"/>
    </ligand>
</feature>
<dbReference type="AlphaFoldDB" id="A0A7W3U4I6"/>
<feature type="binding site" evidence="5">
    <location>
        <begin position="114"/>
        <end position="118"/>
    </location>
    <ligand>
        <name>S-adenosyl-L-methionine</name>
        <dbReference type="ChEBI" id="CHEBI:59789"/>
    </ligand>
</feature>
<dbReference type="PANTHER" id="PTHR18895">
    <property type="entry name" value="HEMK METHYLTRANSFERASE"/>
    <property type="match status" value="1"/>
</dbReference>
<evidence type="ECO:0000256" key="2">
    <source>
        <dbReference type="ARBA" id="ARBA00022679"/>
    </source>
</evidence>
<dbReference type="GO" id="GO:0003676">
    <property type="term" value="F:nucleic acid binding"/>
    <property type="evidence" value="ECO:0007669"/>
    <property type="project" value="InterPro"/>
</dbReference>
<evidence type="ECO:0000313" key="8">
    <source>
        <dbReference type="EMBL" id="MBB1088450.1"/>
    </source>
</evidence>
<comment type="caution">
    <text evidence="8">The sequence shown here is derived from an EMBL/GenBank/DDBJ whole genome shotgun (WGS) entry which is preliminary data.</text>
</comment>
<dbReference type="InterPro" id="IPR040758">
    <property type="entry name" value="PrmC_N"/>
</dbReference>
<name>A0A7W3U4I6_9GAMM</name>
<keyword evidence="3 5" id="KW-0949">S-adenosyl-L-methionine</keyword>
<dbReference type="EC" id="2.1.1.297" evidence="5"/>
<accession>A0A7W3U4I6</accession>
<dbReference type="FunFam" id="3.40.50.150:FF:000053">
    <property type="entry name" value="Release factor glutamine methyltransferase"/>
    <property type="match status" value="1"/>
</dbReference>
<dbReference type="InterPro" id="IPR019874">
    <property type="entry name" value="RF_methyltr_PrmC"/>
</dbReference>
<dbReference type="GO" id="GO:0032259">
    <property type="term" value="P:methylation"/>
    <property type="evidence" value="ECO:0007669"/>
    <property type="project" value="UniProtKB-KW"/>
</dbReference>
<evidence type="ECO:0000256" key="1">
    <source>
        <dbReference type="ARBA" id="ARBA00022603"/>
    </source>
</evidence>
<keyword evidence="9" id="KW-1185">Reference proteome</keyword>
<dbReference type="RefSeq" id="WP_182669232.1">
    <property type="nucleotide sequence ID" value="NZ_JACHTE010000005.1"/>
</dbReference>
<dbReference type="InterPro" id="IPR007848">
    <property type="entry name" value="Small_mtfrase_dom"/>
</dbReference>
<dbReference type="Pfam" id="PF05175">
    <property type="entry name" value="MTS"/>
    <property type="match status" value="1"/>
</dbReference>
<dbReference type="InterPro" id="IPR002052">
    <property type="entry name" value="DNA_methylase_N6_adenine_CS"/>
</dbReference>
<dbReference type="CDD" id="cd02440">
    <property type="entry name" value="AdoMet_MTases"/>
    <property type="match status" value="1"/>
</dbReference>
<dbReference type="Gene3D" id="1.10.8.10">
    <property type="entry name" value="DNA helicase RuvA subunit, C-terminal domain"/>
    <property type="match status" value="1"/>
</dbReference>
<feature type="binding site" evidence="5">
    <location>
        <position position="137"/>
    </location>
    <ligand>
        <name>S-adenosyl-L-methionine</name>
        <dbReference type="ChEBI" id="CHEBI:59789"/>
    </ligand>
</feature>
<evidence type="ECO:0000259" key="7">
    <source>
        <dbReference type="Pfam" id="PF17827"/>
    </source>
</evidence>
<dbReference type="InterPro" id="IPR004556">
    <property type="entry name" value="HemK-like"/>
</dbReference>
<dbReference type="PROSITE" id="PS00092">
    <property type="entry name" value="N6_MTASE"/>
    <property type="match status" value="1"/>
</dbReference>
<comment type="catalytic activity">
    <reaction evidence="4 5">
        <text>L-glutaminyl-[peptide chain release factor] + S-adenosyl-L-methionine = N(5)-methyl-L-glutaminyl-[peptide chain release factor] + S-adenosyl-L-homocysteine + H(+)</text>
        <dbReference type="Rhea" id="RHEA:42896"/>
        <dbReference type="Rhea" id="RHEA-COMP:10271"/>
        <dbReference type="Rhea" id="RHEA-COMP:10272"/>
        <dbReference type="ChEBI" id="CHEBI:15378"/>
        <dbReference type="ChEBI" id="CHEBI:30011"/>
        <dbReference type="ChEBI" id="CHEBI:57856"/>
        <dbReference type="ChEBI" id="CHEBI:59789"/>
        <dbReference type="ChEBI" id="CHEBI:61891"/>
        <dbReference type="EC" id="2.1.1.297"/>
    </reaction>
</comment>
<dbReference type="PANTHER" id="PTHR18895:SF74">
    <property type="entry name" value="MTRF1L RELEASE FACTOR GLUTAMINE METHYLTRANSFERASE"/>
    <property type="match status" value="1"/>
</dbReference>
<protein>
    <recommendedName>
        <fullName evidence="5">Release factor glutamine methyltransferase</fullName>
        <shortName evidence="5">RF MTase</shortName>
        <ecNumber evidence="5">2.1.1.297</ecNumber>
    </recommendedName>
    <alternativeName>
        <fullName evidence="5">N5-glutamine methyltransferase PrmC</fullName>
    </alternativeName>
    <alternativeName>
        <fullName evidence="5">Protein-(glutamine-N5) MTase PrmC</fullName>
    </alternativeName>
    <alternativeName>
        <fullName evidence="5">Protein-glutamine N-methyltransferase PrmC</fullName>
    </alternativeName>
</protein>
<dbReference type="Gene3D" id="3.40.50.150">
    <property type="entry name" value="Vaccinia Virus protein VP39"/>
    <property type="match status" value="1"/>
</dbReference>
<feature type="binding site" evidence="5">
    <location>
        <begin position="179"/>
        <end position="182"/>
    </location>
    <ligand>
        <name>substrate</name>
    </ligand>
</feature>
<evidence type="ECO:0000259" key="6">
    <source>
        <dbReference type="Pfam" id="PF05175"/>
    </source>
</evidence>
<proteinExistence type="inferred from homology"/>
<evidence type="ECO:0000256" key="4">
    <source>
        <dbReference type="ARBA" id="ARBA00048391"/>
    </source>
</evidence>
<dbReference type="HAMAP" id="MF_02126">
    <property type="entry name" value="RF_methyltr_PrmC"/>
    <property type="match status" value="1"/>
</dbReference>
<dbReference type="InterPro" id="IPR029063">
    <property type="entry name" value="SAM-dependent_MTases_sf"/>
</dbReference>
<feature type="domain" description="Release factor glutamine methyltransferase N-terminal" evidence="7">
    <location>
        <begin position="7"/>
        <end position="69"/>
    </location>
</feature>
<dbReference type="SUPFAM" id="SSF53335">
    <property type="entry name" value="S-adenosyl-L-methionine-dependent methyltransferases"/>
    <property type="match status" value="1"/>
</dbReference>
<feature type="domain" description="Methyltransferase small" evidence="6">
    <location>
        <begin position="97"/>
        <end position="191"/>
    </location>
</feature>
<comment type="similarity">
    <text evidence="5">Belongs to the protein N5-glutamine methyltransferase family. PrmC subfamily.</text>
</comment>
<dbReference type="Pfam" id="PF17827">
    <property type="entry name" value="PrmC_N"/>
    <property type="match status" value="1"/>
</dbReference>
<evidence type="ECO:0000313" key="9">
    <source>
        <dbReference type="Proteomes" id="UP000552587"/>
    </source>
</evidence>
<keyword evidence="1 5" id="KW-0489">Methyltransferase</keyword>
<dbReference type="NCBIfam" id="TIGR03534">
    <property type="entry name" value="RF_mod_PrmC"/>
    <property type="match status" value="1"/>
</dbReference>